<dbReference type="InterPro" id="IPR036567">
    <property type="entry name" value="RHF-like"/>
</dbReference>
<keyword evidence="3" id="KW-1185">Reference proteome</keyword>
<dbReference type="Proteomes" id="UP000238937">
    <property type="component" value="Unassembled WGS sequence"/>
</dbReference>
<dbReference type="Pfam" id="PF02482">
    <property type="entry name" value="Ribosomal_S30AE"/>
    <property type="match status" value="1"/>
</dbReference>
<proteinExistence type="predicted"/>
<feature type="compositionally biased region" description="Basic and acidic residues" evidence="1">
    <location>
        <begin position="120"/>
        <end position="129"/>
    </location>
</feature>
<dbReference type="InterPro" id="IPR003489">
    <property type="entry name" value="RHF/RaiA"/>
</dbReference>
<dbReference type="SUPFAM" id="SSF69754">
    <property type="entry name" value="Ribosome binding protein Y (YfiA homologue)"/>
    <property type="match status" value="1"/>
</dbReference>
<feature type="compositionally biased region" description="Basic and acidic residues" evidence="1">
    <location>
        <begin position="99"/>
        <end position="110"/>
    </location>
</feature>
<accession>A0A2T1GDP9</accession>
<organism evidence="2 3">
    <name type="scientific">Chamaesiphon polymorphus CCALA 037</name>
    <dbReference type="NCBI Taxonomy" id="2107692"/>
    <lineage>
        <taxon>Bacteria</taxon>
        <taxon>Bacillati</taxon>
        <taxon>Cyanobacteriota</taxon>
        <taxon>Cyanophyceae</taxon>
        <taxon>Gomontiellales</taxon>
        <taxon>Chamaesiphonaceae</taxon>
        <taxon>Chamaesiphon</taxon>
    </lineage>
</organism>
<dbReference type="Gene3D" id="3.30.160.100">
    <property type="entry name" value="Ribosome hibernation promotion factor-like"/>
    <property type="match status" value="1"/>
</dbReference>
<evidence type="ECO:0000313" key="2">
    <source>
        <dbReference type="EMBL" id="PSB55633.1"/>
    </source>
</evidence>
<dbReference type="AlphaFoldDB" id="A0A2T1GDP9"/>
<gene>
    <name evidence="2" type="ORF">C7B77_14420</name>
</gene>
<dbReference type="CDD" id="cd00552">
    <property type="entry name" value="RaiA"/>
    <property type="match status" value="1"/>
</dbReference>
<sequence length="129" mass="14956">MRANTQIFWQNLSPSDAIEVKIRKQIAKLEKFSEHLSDCRVIIEVPHRHQHQGNIYHVQINLTVPGNQLIVNRQPSAQQSHEDLDLAIRDAFESAERQLKEYTRQRRGDIKTPAGGETDDERRPISQSH</sequence>
<feature type="region of interest" description="Disordered" evidence="1">
    <location>
        <begin position="99"/>
        <end position="129"/>
    </location>
</feature>
<reference evidence="2 3" key="1">
    <citation type="submission" date="2018-03" db="EMBL/GenBank/DDBJ databases">
        <title>The ancient ancestry and fast evolution of plastids.</title>
        <authorList>
            <person name="Moore K.R."/>
            <person name="Magnabosco C."/>
            <person name="Momper L."/>
            <person name="Gold D.A."/>
            <person name="Bosak T."/>
            <person name="Fournier G.P."/>
        </authorList>
    </citation>
    <scope>NUCLEOTIDE SEQUENCE [LARGE SCALE GENOMIC DNA]</scope>
    <source>
        <strain evidence="2 3">CCALA 037</strain>
    </source>
</reference>
<name>A0A2T1GDP9_9CYAN</name>
<dbReference type="OrthoDB" id="9782252at2"/>
<comment type="caution">
    <text evidence="2">The sequence shown here is derived from an EMBL/GenBank/DDBJ whole genome shotgun (WGS) entry which is preliminary data.</text>
</comment>
<dbReference type="EMBL" id="PVWO01000174">
    <property type="protein sequence ID" value="PSB55633.1"/>
    <property type="molecule type" value="Genomic_DNA"/>
</dbReference>
<dbReference type="RefSeq" id="WP_106305953.1">
    <property type="nucleotide sequence ID" value="NZ_PVWO01000174.1"/>
</dbReference>
<protein>
    <submittedName>
        <fullName evidence="2">RNA polymerase subunit sigma-54</fullName>
    </submittedName>
</protein>
<evidence type="ECO:0000313" key="3">
    <source>
        <dbReference type="Proteomes" id="UP000238937"/>
    </source>
</evidence>
<evidence type="ECO:0000256" key="1">
    <source>
        <dbReference type="SAM" id="MobiDB-lite"/>
    </source>
</evidence>